<evidence type="ECO:0000313" key="15">
    <source>
        <dbReference type="EMBL" id="KAF2150162.1"/>
    </source>
</evidence>
<comment type="subcellular location">
    <subcellularLocation>
        <location evidence="2">Membrane</location>
    </subcellularLocation>
</comment>
<evidence type="ECO:0000256" key="11">
    <source>
        <dbReference type="ARBA" id="ARBA00023033"/>
    </source>
</evidence>
<evidence type="ECO:0000256" key="1">
    <source>
        <dbReference type="ARBA" id="ARBA00001971"/>
    </source>
</evidence>
<comment type="cofactor">
    <cofactor evidence="1 13">
        <name>heme</name>
        <dbReference type="ChEBI" id="CHEBI:30413"/>
    </cofactor>
</comment>
<evidence type="ECO:0000313" key="16">
    <source>
        <dbReference type="Proteomes" id="UP000799439"/>
    </source>
</evidence>
<comment type="similarity">
    <text evidence="4 14">Belongs to the cytochrome P450 family.</text>
</comment>
<keyword evidence="12" id="KW-0472">Membrane</keyword>
<evidence type="ECO:0000256" key="6">
    <source>
        <dbReference type="ARBA" id="ARBA00022692"/>
    </source>
</evidence>
<evidence type="ECO:0000256" key="3">
    <source>
        <dbReference type="ARBA" id="ARBA00004685"/>
    </source>
</evidence>
<dbReference type="FunFam" id="1.10.630.10:FF:000063">
    <property type="entry name" value="Cytochrome P450 monooxygenase"/>
    <property type="match status" value="1"/>
</dbReference>
<comment type="pathway">
    <text evidence="3">Mycotoxin biosynthesis.</text>
</comment>
<evidence type="ECO:0000256" key="12">
    <source>
        <dbReference type="ARBA" id="ARBA00023136"/>
    </source>
</evidence>
<dbReference type="PRINTS" id="PR00385">
    <property type="entry name" value="P450"/>
</dbReference>
<dbReference type="PANTHER" id="PTHR24305">
    <property type="entry name" value="CYTOCHROME P450"/>
    <property type="match status" value="1"/>
</dbReference>
<comment type="caution">
    <text evidence="15">The sequence shown here is derived from an EMBL/GenBank/DDBJ whole genome shotgun (WGS) entry which is preliminary data.</text>
</comment>
<evidence type="ECO:0000256" key="9">
    <source>
        <dbReference type="ARBA" id="ARBA00023002"/>
    </source>
</evidence>
<name>A0A9P4MEN7_9PEZI</name>
<reference evidence="15" key="1">
    <citation type="journal article" date="2020" name="Stud. Mycol.">
        <title>101 Dothideomycetes genomes: a test case for predicting lifestyles and emergence of pathogens.</title>
        <authorList>
            <person name="Haridas S."/>
            <person name="Albert R."/>
            <person name="Binder M."/>
            <person name="Bloem J."/>
            <person name="Labutti K."/>
            <person name="Salamov A."/>
            <person name="Andreopoulos B."/>
            <person name="Baker S."/>
            <person name="Barry K."/>
            <person name="Bills G."/>
            <person name="Bluhm B."/>
            <person name="Cannon C."/>
            <person name="Castanera R."/>
            <person name="Culley D."/>
            <person name="Daum C."/>
            <person name="Ezra D."/>
            <person name="Gonzalez J."/>
            <person name="Henrissat B."/>
            <person name="Kuo A."/>
            <person name="Liang C."/>
            <person name="Lipzen A."/>
            <person name="Lutzoni F."/>
            <person name="Magnuson J."/>
            <person name="Mondo S."/>
            <person name="Nolan M."/>
            <person name="Ohm R."/>
            <person name="Pangilinan J."/>
            <person name="Park H.-J."/>
            <person name="Ramirez L."/>
            <person name="Alfaro M."/>
            <person name="Sun H."/>
            <person name="Tritt A."/>
            <person name="Yoshinaga Y."/>
            <person name="Zwiers L.-H."/>
            <person name="Turgeon B."/>
            <person name="Goodwin S."/>
            <person name="Spatafora J."/>
            <person name="Crous P."/>
            <person name="Grigoriev I."/>
        </authorList>
    </citation>
    <scope>NUCLEOTIDE SEQUENCE</scope>
    <source>
        <strain evidence="15">CBS 260.36</strain>
    </source>
</reference>
<evidence type="ECO:0000256" key="4">
    <source>
        <dbReference type="ARBA" id="ARBA00010617"/>
    </source>
</evidence>
<dbReference type="GO" id="GO:0016020">
    <property type="term" value="C:membrane"/>
    <property type="evidence" value="ECO:0007669"/>
    <property type="project" value="UniProtKB-SubCell"/>
</dbReference>
<keyword evidence="8" id="KW-1133">Transmembrane helix</keyword>
<dbReference type="OrthoDB" id="1470350at2759"/>
<keyword evidence="9 14" id="KW-0560">Oxidoreductase</keyword>
<dbReference type="PANTHER" id="PTHR24305:SF237">
    <property type="entry name" value="CYTOCHROME P450 MONOOXYGENASE ATNE-RELATED"/>
    <property type="match status" value="1"/>
</dbReference>
<keyword evidence="10 13" id="KW-0408">Iron</keyword>
<dbReference type="InterPro" id="IPR050121">
    <property type="entry name" value="Cytochrome_P450_monoxygenase"/>
</dbReference>
<dbReference type="PROSITE" id="PS00086">
    <property type="entry name" value="CYTOCHROME_P450"/>
    <property type="match status" value="1"/>
</dbReference>
<keyword evidence="6" id="KW-0812">Transmembrane</keyword>
<dbReference type="GO" id="GO:0020037">
    <property type="term" value="F:heme binding"/>
    <property type="evidence" value="ECO:0007669"/>
    <property type="project" value="InterPro"/>
</dbReference>
<keyword evidence="16" id="KW-1185">Reference proteome</keyword>
<evidence type="ECO:0000256" key="7">
    <source>
        <dbReference type="ARBA" id="ARBA00022723"/>
    </source>
</evidence>
<gene>
    <name evidence="15" type="ORF">K461DRAFT_315151</name>
</gene>
<evidence type="ECO:0000256" key="2">
    <source>
        <dbReference type="ARBA" id="ARBA00004370"/>
    </source>
</evidence>
<dbReference type="Pfam" id="PF00067">
    <property type="entry name" value="p450"/>
    <property type="match status" value="1"/>
</dbReference>
<accession>A0A9P4MEN7</accession>
<dbReference type="InterPro" id="IPR002401">
    <property type="entry name" value="Cyt_P450_E_grp-I"/>
</dbReference>
<dbReference type="Proteomes" id="UP000799439">
    <property type="component" value="Unassembled WGS sequence"/>
</dbReference>
<evidence type="ECO:0000256" key="13">
    <source>
        <dbReference type="PIRSR" id="PIRSR602401-1"/>
    </source>
</evidence>
<organism evidence="15 16">
    <name type="scientific">Myriangium duriaei CBS 260.36</name>
    <dbReference type="NCBI Taxonomy" id="1168546"/>
    <lineage>
        <taxon>Eukaryota</taxon>
        <taxon>Fungi</taxon>
        <taxon>Dikarya</taxon>
        <taxon>Ascomycota</taxon>
        <taxon>Pezizomycotina</taxon>
        <taxon>Dothideomycetes</taxon>
        <taxon>Dothideomycetidae</taxon>
        <taxon>Myriangiales</taxon>
        <taxon>Myriangiaceae</taxon>
        <taxon>Myriangium</taxon>
    </lineage>
</organism>
<dbReference type="SUPFAM" id="SSF48264">
    <property type="entry name" value="Cytochrome P450"/>
    <property type="match status" value="1"/>
</dbReference>
<evidence type="ECO:0000256" key="14">
    <source>
        <dbReference type="RuleBase" id="RU000461"/>
    </source>
</evidence>
<sequence length="512" mass="57534">MAYIVFALFSVAAGYVYYMVALHPLAKYPGPFIAKLTNLYSVWHAIRGTRHSDLCFLHEKYGEFVRWGPNSISINNAKALHEVHNSKANVQKSPWYTVGFFVNIFTAIDKDVHARKRRVMGHAFSDKAVREMEPYMIGAVRDWCAALGDQTNPTQGAFKHQWSAPKDMKEWGAYSVFDSMGELLFGRSFNTSSSKENLMFIDLLSNAIRLANIVGQMPILTRLHVDRIMFPDQHRKRHQLVAFAIASLKKRLSMGPDSNGRRDIVHHLQQGRDPETGQGYSEQEMIGETVILMQAALDTTHTALASTLYFLVHHPDILARLTSSIRQNFDSVENIVSGATLSSNTYLMACIEEAMRLCPPVPTLLPRSVCSGGFQVLGHHFDEGTVIGIPTYALHHHRDYFDRPYEYDPLRWLVKEGTSDSGEGNSPEIIARQRQAFAPFSAGPRMCIAKNVALLELQLNLARVLFMYDIRMAPGTEHVGLGPHGEYKIKDHFVVAKEGPVLQFCPSKIASV</sequence>
<dbReference type="InterPro" id="IPR017972">
    <property type="entry name" value="Cyt_P450_CS"/>
</dbReference>
<evidence type="ECO:0000256" key="5">
    <source>
        <dbReference type="ARBA" id="ARBA00022617"/>
    </source>
</evidence>
<evidence type="ECO:0000256" key="10">
    <source>
        <dbReference type="ARBA" id="ARBA00023004"/>
    </source>
</evidence>
<dbReference type="GO" id="GO:1902181">
    <property type="term" value="P:verruculogen biosynthetic process"/>
    <property type="evidence" value="ECO:0007669"/>
    <property type="project" value="UniProtKB-ARBA"/>
</dbReference>
<feature type="binding site" description="axial binding residue" evidence="13">
    <location>
        <position position="447"/>
    </location>
    <ligand>
        <name>heme</name>
        <dbReference type="ChEBI" id="CHEBI:30413"/>
    </ligand>
    <ligandPart>
        <name>Fe</name>
        <dbReference type="ChEBI" id="CHEBI:18248"/>
    </ligandPart>
</feature>
<proteinExistence type="inferred from homology"/>
<dbReference type="EMBL" id="ML996090">
    <property type="protein sequence ID" value="KAF2150162.1"/>
    <property type="molecule type" value="Genomic_DNA"/>
</dbReference>
<keyword evidence="11 14" id="KW-0503">Monooxygenase</keyword>
<keyword evidence="5 13" id="KW-0349">Heme</keyword>
<dbReference type="InterPro" id="IPR001128">
    <property type="entry name" value="Cyt_P450"/>
</dbReference>
<protein>
    <submittedName>
        <fullName evidence="15">Benzoate 4-monooxygenase cytochrome-like protein P450</fullName>
    </submittedName>
</protein>
<dbReference type="CDD" id="cd11061">
    <property type="entry name" value="CYP67-like"/>
    <property type="match status" value="1"/>
</dbReference>
<dbReference type="GO" id="GO:0016705">
    <property type="term" value="F:oxidoreductase activity, acting on paired donors, with incorporation or reduction of molecular oxygen"/>
    <property type="evidence" value="ECO:0007669"/>
    <property type="project" value="InterPro"/>
</dbReference>
<dbReference type="InterPro" id="IPR036396">
    <property type="entry name" value="Cyt_P450_sf"/>
</dbReference>
<dbReference type="Gene3D" id="1.10.630.10">
    <property type="entry name" value="Cytochrome P450"/>
    <property type="match status" value="1"/>
</dbReference>
<keyword evidence="7 13" id="KW-0479">Metal-binding</keyword>
<dbReference type="AlphaFoldDB" id="A0A9P4MEN7"/>
<dbReference type="GO" id="GO:0005506">
    <property type="term" value="F:iron ion binding"/>
    <property type="evidence" value="ECO:0007669"/>
    <property type="project" value="InterPro"/>
</dbReference>
<evidence type="ECO:0000256" key="8">
    <source>
        <dbReference type="ARBA" id="ARBA00022989"/>
    </source>
</evidence>
<dbReference type="PRINTS" id="PR00463">
    <property type="entry name" value="EP450I"/>
</dbReference>
<dbReference type="GO" id="GO:0004497">
    <property type="term" value="F:monooxygenase activity"/>
    <property type="evidence" value="ECO:0007669"/>
    <property type="project" value="UniProtKB-KW"/>
</dbReference>